<feature type="compositionally biased region" description="Gly residues" evidence="1">
    <location>
        <begin position="178"/>
        <end position="187"/>
    </location>
</feature>
<feature type="compositionally biased region" description="Pro residues" evidence="1">
    <location>
        <begin position="233"/>
        <end position="243"/>
    </location>
</feature>
<organism evidence="2 3">
    <name type="scientific">Streptomyces klenkii</name>
    <dbReference type="NCBI Taxonomy" id="1420899"/>
    <lineage>
        <taxon>Bacteria</taxon>
        <taxon>Bacillati</taxon>
        <taxon>Actinomycetota</taxon>
        <taxon>Actinomycetes</taxon>
        <taxon>Kitasatosporales</taxon>
        <taxon>Streptomycetaceae</taxon>
        <taxon>Streptomyces</taxon>
    </lineage>
</organism>
<evidence type="ECO:0000313" key="3">
    <source>
        <dbReference type="Proteomes" id="UP000270343"/>
    </source>
</evidence>
<feature type="compositionally biased region" description="Basic and acidic residues" evidence="1">
    <location>
        <begin position="244"/>
        <end position="266"/>
    </location>
</feature>
<protein>
    <submittedName>
        <fullName evidence="2">Uncharacterized protein</fullName>
    </submittedName>
</protein>
<name>A0A3B0AMM3_9ACTN</name>
<keyword evidence="3" id="KW-1185">Reference proteome</keyword>
<sequence length="281" mass="30082">MSTPEDRPASGSVPNSWGNALAWKWAPALPTALRRGGFLTLLYALRAMANASGELRFHGDRKPIRIQDIAKAAGAREKDARRYLNAAIAAGVVGVVGQQRRGRSSLYVLLMAPTPLWGAAEDSLKASQRSAGKAPPPWERGEESSGHRGPYEFGPPRPELSEEQPNEVRATAAPMSSGRGGPIGSGHRGPNNPGIAKELPQEMAGLVEQPPVGGRPGRTDLDQSQGQDSHDPAAPPRQPAPPARPRDPTRCETCDGRMIPRRDRPRTICHACETQTARTAS</sequence>
<dbReference type="Proteomes" id="UP000270343">
    <property type="component" value="Unassembled WGS sequence"/>
</dbReference>
<comment type="caution">
    <text evidence="2">The sequence shown here is derived from an EMBL/GenBank/DDBJ whole genome shotgun (WGS) entry which is preliminary data.</text>
</comment>
<gene>
    <name evidence="2" type="ORF">D7231_32010</name>
</gene>
<feature type="region of interest" description="Disordered" evidence="1">
    <location>
        <begin position="123"/>
        <end position="266"/>
    </location>
</feature>
<evidence type="ECO:0000256" key="1">
    <source>
        <dbReference type="SAM" id="MobiDB-lite"/>
    </source>
</evidence>
<reference evidence="2 3" key="1">
    <citation type="journal article" date="2015" name="Antonie Van Leeuwenhoek">
        <title>Streptomyces klenkii sp. nov., isolated from deep marine sediment.</title>
        <authorList>
            <person name="Veyisoglu A."/>
            <person name="Sahin N."/>
        </authorList>
    </citation>
    <scope>NUCLEOTIDE SEQUENCE [LARGE SCALE GENOMIC DNA]</scope>
    <source>
        <strain evidence="2 3">KCTC 29202</strain>
    </source>
</reference>
<feature type="compositionally biased region" description="Basic and acidic residues" evidence="1">
    <location>
        <begin position="139"/>
        <end position="150"/>
    </location>
</feature>
<dbReference type="OrthoDB" id="4143560at2"/>
<dbReference type="AlphaFoldDB" id="A0A3B0AMM3"/>
<proteinExistence type="predicted"/>
<accession>A0A3B0AMM3</accession>
<dbReference type="EMBL" id="RBAM01000024">
    <property type="protein sequence ID" value="RKN61898.1"/>
    <property type="molecule type" value="Genomic_DNA"/>
</dbReference>
<evidence type="ECO:0000313" key="2">
    <source>
        <dbReference type="EMBL" id="RKN61898.1"/>
    </source>
</evidence>
<dbReference type="RefSeq" id="WP_120759385.1">
    <property type="nucleotide sequence ID" value="NZ_RBAM01000024.1"/>
</dbReference>